<evidence type="ECO:0000256" key="1">
    <source>
        <dbReference type="ARBA" id="ARBA00007613"/>
    </source>
</evidence>
<dbReference type="EMBL" id="RCZK01000005">
    <property type="protein sequence ID" value="TPG12814.1"/>
    <property type="molecule type" value="Genomic_DNA"/>
</dbReference>
<proteinExistence type="inferred from homology"/>
<keyword evidence="2" id="KW-1134">Transmembrane beta strand</keyword>
<dbReference type="Gene3D" id="2.20.200.10">
    <property type="entry name" value="Outer membrane efflux proteins (OEP)"/>
    <property type="match status" value="1"/>
</dbReference>
<reference evidence="3 4" key="1">
    <citation type="journal article" date="2019" name="Environ. Microbiol.">
        <title>Species interactions and distinct microbial communities in high Arctic permafrost affected cryosols are associated with the CH4 and CO2 gas fluxes.</title>
        <authorList>
            <person name="Altshuler I."/>
            <person name="Hamel J."/>
            <person name="Turney S."/>
            <person name="Magnuson E."/>
            <person name="Levesque R."/>
            <person name="Greer C."/>
            <person name="Whyte L.G."/>
        </authorList>
    </citation>
    <scope>NUCLEOTIDE SEQUENCE [LARGE SCALE GENOMIC DNA]</scope>
    <source>
        <strain evidence="3 4">S5.1</strain>
    </source>
</reference>
<dbReference type="GO" id="GO:0005886">
    <property type="term" value="C:plasma membrane"/>
    <property type="evidence" value="ECO:0007669"/>
    <property type="project" value="UniProtKB-SubCell"/>
</dbReference>
<sequence>MRRLIALMTSVALAGCTVGPDYHVPEAAVPPAFVGPQPSGPTIDPATWWTVFGDSTLDSLVARALKDNPDIAIAATRVREARLQEIGARASGKPVVNADSNVTHVEFSKNAGFASLARQFSGGGSSGATGSGNSGGIALPGSGITTYALGFDANWELDVFGGGRRGIESALARTVAAEWNRRDAAVMVAAEVAQAYFALRLDQTQAAVIAQELESQRGAQRIAGEVARVGLVPSIDVTRQRSSITSTEARLAPIRADVAVRRHALAILLGESPAALDAELARPLPTLAPVPAIPAGLPTDLLRRRPDIRAAERNLGAATADIGVAVADLYPKFTLTGLVQLISSTLATLFSGNSLQLTGTGAAQFPLVDWGRRGAAVDTRKAQRDEAYTRYRATVLGALRDVEDALARIEAERARRTALLSAVGDAEASVHAISAQYRTGFVAQDSLLNAEAQLLAAREQVAGSDAQLRQQTIALFKAMGGGWSDQGDPTMLLKQ</sequence>
<dbReference type="PANTHER" id="PTHR30203">
    <property type="entry name" value="OUTER MEMBRANE CATION EFFLUX PROTEIN"/>
    <property type="match status" value="1"/>
</dbReference>
<keyword evidence="4" id="KW-1185">Reference proteome</keyword>
<gene>
    <name evidence="3" type="ORF">EAH84_08620</name>
</gene>
<dbReference type="RefSeq" id="WP_140870658.1">
    <property type="nucleotide sequence ID" value="NZ_RCZK01000005.1"/>
</dbReference>
<keyword evidence="2" id="KW-0812">Transmembrane</keyword>
<organism evidence="3 4">
    <name type="scientific">Sphingomonas oligophenolica</name>
    <dbReference type="NCBI Taxonomy" id="301154"/>
    <lineage>
        <taxon>Bacteria</taxon>
        <taxon>Pseudomonadati</taxon>
        <taxon>Pseudomonadota</taxon>
        <taxon>Alphaproteobacteria</taxon>
        <taxon>Sphingomonadales</taxon>
        <taxon>Sphingomonadaceae</taxon>
        <taxon>Sphingomonas</taxon>
    </lineage>
</organism>
<name>A0A502CJJ5_9SPHN</name>
<dbReference type="SUPFAM" id="SSF56954">
    <property type="entry name" value="Outer membrane efflux proteins (OEP)"/>
    <property type="match status" value="1"/>
</dbReference>
<accession>A0A502CJJ5</accession>
<dbReference type="Gene3D" id="1.20.1600.10">
    <property type="entry name" value="Outer membrane efflux proteins (OEP)"/>
    <property type="match status" value="1"/>
</dbReference>
<keyword evidence="2" id="KW-0472">Membrane</keyword>
<dbReference type="AlphaFoldDB" id="A0A502CJJ5"/>
<dbReference type="Pfam" id="PF02321">
    <property type="entry name" value="OEP"/>
    <property type="match status" value="2"/>
</dbReference>
<dbReference type="PROSITE" id="PS51257">
    <property type="entry name" value="PROKAR_LIPOPROTEIN"/>
    <property type="match status" value="1"/>
</dbReference>
<dbReference type="NCBIfam" id="TIGR01845">
    <property type="entry name" value="outer_NodT"/>
    <property type="match status" value="1"/>
</dbReference>
<dbReference type="InterPro" id="IPR003423">
    <property type="entry name" value="OMP_efflux"/>
</dbReference>
<keyword evidence="2" id="KW-0564">Palmitate</keyword>
<evidence type="ECO:0000313" key="4">
    <source>
        <dbReference type="Proteomes" id="UP000318413"/>
    </source>
</evidence>
<dbReference type="GO" id="GO:0015562">
    <property type="term" value="F:efflux transmembrane transporter activity"/>
    <property type="evidence" value="ECO:0007669"/>
    <property type="project" value="InterPro"/>
</dbReference>
<comment type="similarity">
    <text evidence="1 2">Belongs to the outer membrane factor (OMF) (TC 1.B.17) family.</text>
</comment>
<evidence type="ECO:0000256" key="2">
    <source>
        <dbReference type="RuleBase" id="RU362097"/>
    </source>
</evidence>
<comment type="subcellular location">
    <subcellularLocation>
        <location evidence="2">Cell membrane</location>
        <topology evidence="2">Lipid-anchor</topology>
    </subcellularLocation>
</comment>
<keyword evidence="2" id="KW-0449">Lipoprotein</keyword>
<evidence type="ECO:0000313" key="3">
    <source>
        <dbReference type="EMBL" id="TPG12814.1"/>
    </source>
</evidence>
<comment type="caution">
    <text evidence="3">The sequence shown here is derived from an EMBL/GenBank/DDBJ whole genome shotgun (WGS) entry which is preliminary data.</text>
</comment>
<dbReference type="PANTHER" id="PTHR30203:SF25">
    <property type="entry name" value="OUTER MEMBRANE PROTEIN-RELATED"/>
    <property type="match status" value="1"/>
</dbReference>
<dbReference type="InterPro" id="IPR010131">
    <property type="entry name" value="MdtP/NodT-like"/>
</dbReference>
<dbReference type="Proteomes" id="UP000318413">
    <property type="component" value="Unassembled WGS sequence"/>
</dbReference>
<protein>
    <submittedName>
        <fullName evidence="3">Efflux transporter outer membrane subunit</fullName>
    </submittedName>
</protein>
<dbReference type="OrthoDB" id="7181739at2"/>